<dbReference type="Proteomes" id="UP000095009">
    <property type="component" value="Unassembled WGS sequence"/>
</dbReference>
<dbReference type="EMBL" id="KV454409">
    <property type="protein sequence ID" value="ODQ65525.1"/>
    <property type="molecule type" value="Genomic_DNA"/>
</dbReference>
<feature type="transmembrane region" description="Helical" evidence="5">
    <location>
        <begin position="88"/>
        <end position="106"/>
    </location>
</feature>
<evidence type="ECO:0000256" key="5">
    <source>
        <dbReference type="SAM" id="Phobius"/>
    </source>
</evidence>
<gene>
    <name evidence="7" type="ORF">NADFUDRAFT_24585</name>
</gene>
<dbReference type="FunFam" id="1.20.1250.20:FF:000011">
    <property type="entry name" value="MFS multidrug transporter, putative"/>
    <property type="match status" value="1"/>
</dbReference>
<dbReference type="PROSITE" id="PS00216">
    <property type="entry name" value="SUGAR_TRANSPORT_1"/>
    <property type="match status" value="1"/>
</dbReference>
<evidence type="ECO:0000313" key="7">
    <source>
        <dbReference type="EMBL" id="ODQ65525.1"/>
    </source>
</evidence>
<protein>
    <submittedName>
        <fullName evidence="7">Polyamine transport protein</fullName>
    </submittedName>
</protein>
<feature type="transmembrane region" description="Helical" evidence="5">
    <location>
        <begin position="118"/>
        <end position="139"/>
    </location>
</feature>
<feature type="transmembrane region" description="Helical" evidence="5">
    <location>
        <begin position="431"/>
        <end position="451"/>
    </location>
</feature>
<dbReference type="InterPro" id="IPR036259">
    <property type="entry name" value="MFS_trans_sf"/>
</dbReference>
<feature type="transmembrane region" description="Helical" evidence="5">
    <location>
        <begin position="146"/>
        <end position="169"/>
    </location>
</feature>
<dbReference type="Gene3D" id="1.20.1250.20">
    <property type="entry name" value="MFS general substrate transporter like domains"/>
    <property type="match status" value="1"/>
</dbReference>
<name>A0A1E3PJD3_9ASCO</name>
<dbReference type="GO" id="GO:0015606">
    <property type="term" value="F:spermidine transmembrane transporter activity"/>
    <property type="evidence" value="ECO:0007669"/>
    <property type="project" value="EnsemblFungi"/>
</dbReference>
<keyword evidence="3 5" id="KW-1133">Transmembrane helix</keyword>
<dbReference type="GO" id="GO:0000297">
    <property type="term" value="F:spermine transmembrane transporter activity"/>
    <property type="evidence" value="ECO:0007669"/>
    <property type="project" value="EnsemblFungi"/>
</dbReference>
<reference evidence="7 8" key="1">
    <citation type="journal article" date="2016" name="Proc. Natl. Acad. Sci. U.S.A.">
        <title>Comparative genomics of biotechnologically important yeasts.</title>
        <authorList>
            <person name="Riley R."/>
            <person name="Haridas S."/>
            <person name="Wolfe K.H."/>
            <person name="Lopes M.R."/>
            <person name="Hittinger C.T."/>
            <person name="Goeker M."/>
            <person name="Salamov A.A."/>
            <person name="Wisecaver J.H."/>
            <person name="Long T.M."/>
            <person name="Calvey C.H."/>
            <person name="Aerts A.L."/>
            <person name="Barry K.W."/>
            <person name="Choi C."/>
            <person name="Clum A."/>
            <person name="Coughlan A.Y."/>
            <person name="Deshpande S."/>
            <person name="Douglass A.P."/>
            <person name="Hanson S.J."/>
            <person name="Klenk H.-P."/>
            <person name="LaButti K.M."/>
            <person name="Lapidus A."/>
            <person name="Lindquist E.A."/>
            <person name="Lipzen A.M."/>
            <person name="Meier-Kolthoff J.P."/>
            <person name="Ohm R.A."/>
            <person name="Otillar R.P."/>
            <person name="Pangilinan J.L."/>
            <person name="Peng Y."/>
            <person name="Rokas A."/>
            <person name="Rosa C.A."/>
            <person name="Scheuner C."/>
            <person name="Sibirny A.A."/>
            <person name="Slot J.C."/>
            <person name="Stielow J.B."/>
            <person name="Sun H."/>
            <person name="Kurtzman C.P."/>
            <person name="Blackwell M."/>
            <person name="Grigoriev I.V."/>
            <person name="Jeffries T.W."/>
        </authorList>
    </citation>
    <scope>NUCLEOTIDE SEQUENCE [LARGE SCALE GENOMIC DNA]</scope>
    <source>
        <strain evidence="7 8">DSM 6958</strain>
    </source>
</reference>
<dbReference type="InterPro" id="IPR011701">
    <property type="entry name" value="MFS"/>
</dbReference>
<dbReference type="InterPro" id="IPR020846">
    <property type="entry name" value="MFS_dom"/>
</dbReference>
<dbReference type="AlphaFoldDB" id="A0A1E3PJD3"/>
<dbReference type="PANTHER" id="PTHR23502">
    <property type="entry name" value="MAJOR FACILITATOR SUPERFAMILY"/>
    <property type="match status" value="1"/>
</dbReference>
<dbReference type="GO" id="GO:0140115">
    <property type="term" value="P:export across plasma membrane"/>
    <property type="evidence" value="ECO:0007669"/>
    <property type="project" value="UniProtKB-ARBA"/>
</dbReference>
<accession>A0A1E3PJD3</accession>
<evidence type="ECO:0000256" key="4">
    <source>
        <dbReference type="ARBA" id="ARBA00023136"/>
    </source>
</evidence>
<keyword evidence="2 5" id="KW-0812">Transmembrane</keyword>
<evidence type="ECO:0000259" key="6">
    <source>
        <dbReference type="PROSITE" id="PS50850"/>
    </source>
</evidence>
<evidence type="ECO:0000256" key="1">
    <source>
        <dbReference type="ARBA" id="ARBA00004141"/>
    </source>
</evidence>
<keyword evidence="4 5" id="KW-0472">Membrane</keyword>
<dbReference type="CDD" id="cd17323">
    <property type="entry name" value="MFS_Tpo1_MDR_like"/>
    <property type="match status" value="1"/>
</dbReference>
<evidence type="ECO:0000256" key="2">
    <source>
        <dbReference type="ARBA" id="ARBA00022692"/>
    </source>
</evidence>
<dbReference type="GO" id="GO:0042908">
    <property type="term" value="P:xenobiotic transport"/>
    <property type="evidence" value="ECO:0007669"/>
    <property type="project" value="UniProtKB-ARBA"/>
</dbReference>
<evidence type="ECO:0000313" key="8">
    <source>
        <dbReference type="Proteomes" id="UP000095009"/>
    </source>
</evidence>
<feature type="transmembrane region" description="Helical" evidence="5">
    <location>
        <begin position="21"/>
        <end position="42"/>
    </location>
</feature>
<keyword evidence="8" id="KW-1185">Reference proteome</keyword>
<dbReference type="Pfam" id="PF07690">
    <property type="entry name" value="MFS_1"/>
    <property type="match status" value="1"/>
</dbReference>
<feature type="transmembrane region" description="Helical" evidence="5">
    <location>
        <begin position="408"/>
        <end position="425"/>
    </location>
</feature>
<feature type="transmembrane region" description="Helical" evidence="5">
    <location>
        <begin position="54"/>
        <end position="76"/>
    </location>
</feature>
<dbReference type="STRING" id="857566.A0A1E3PJD3"/>
<feature type="transmembrane region" description="Helical" evidence="5">
    <location>
        <begin position="279"/>
        <end position="306"/>
    </location>
</feature>
<evidence type="ECO:0000256" key="3">
    <source>
        <dbReference type="ARBA" id="ARBA00022989"/>
    </source>
</evidence>
<dbReference type="PANTHER" id="PTHR23502:SF38">
    <property type="entry name" value="POLYAMINE TRANSPORTER 4"/>
    <property type="match status" value="1"/>
</dbReference>
<feature type="domain" description="Major facilitator superfamily (MFS) profile" evidence="6">
    <location>
        <begin position="23"/>
        <end position="461"/>
    </location>
</feature>
<feature type="transmembrane region" description="Helical" evidence="5">
    <location>
        <begin position="181"/>
        <end position="201"/>
    </location>
</feature>
<dbReference type="PROSITE" id="PS50850">
    <property type="entry name" value="MFS"/>
    <property type="match status" value="1"/>
</dbReference>
<dbReference type="SUPFAM" id="SSF103473">
    <property type="entry name" value="MFS general substrate transporter"/>
    <property type="match status" value="1"/>
</dbReference>
<organism evidence="7 8">
    <name type="scientific">Nadsonia fulvescens var. elongata DSM 6958</name>
    <dbReference type="NCBI Taxonomy" id="857566"/>
    <lineage>
        <taxon>Eukaryota</taxon>
        <taxon>Fungi</taxon>
        <taxon>Dikarya</taxon>
        <taxon>Ascomycota</taxon>
        <taxon>Saccharomycotina</taxon>
        <taxon>Dipodascomycetes</taxon>
        <taxon>Dipodascales</taxon>
        <taxon>Dipodascales incertae sedis</taxon>
        <taxon>Nadsonia</taxon>
    </lineage>
</organism>
<dbReference type="InterPro" id="IPR005829">
    <property type="entry name" value="Sugar_transporter_CS"/>
</dbReference>
<dbReference type="OrthoDB" id="3936150at2759"/>
<feature type="transmembrane region" description="Helical" evidence="5">
    <location>
        <begin position="363"/>
        <end position="387"/>
    </location>
</feature>
<comment type="subcellular location">
    <subcellularLocation>
        <location evidence="1">Membrane</location>
        <topology evidence="1">Multi-pass membrane protein</topology>
    </subcellularLocation>
</comment>
<dbReference type="GO" id="GO:0000329">
    <property type="term" value="C:fungal-type vacuole membrane"/>
    <property type="evidence" value="ECO:0007669"/>
    <property type="project" value="EnsemblFungi"/>
</dbReference>
<feature type="transmembrane region" description="Helical" evidence="5">
    <location>
        <begin position="243"/>
        <end position="267"/>
    </location>
</feature>
<proteinExistence type="predicted"/>
<sequence>MAWDSDSDRGNPKNWPTWKKWVVTMIVAWICLVVSFGSSLYVTGVPYIVAKFHVSQTLAFSGLTFYLLGLAAGPMVAAPISELMGRKVIYITTLPISMLFVMAVGLAKNIETILVCRFFAGFFASPPMAVAGGTITDIWELEEMGVAMSAFCLAPFAGPVLGPIIGGFASMNKHTWKWTAWIQLMFSGAILPLVFAMPETYRPIIMKKRAKTRNLPLKKSEIGLGKFLSTVLYITLLRPLRMLFLEPIVSVLSIYVAFIFAVLFGFFEAYPVIFEGVYHFSLGITGLAFLGIGVGLVCATTTYIVIDRVMFFPKNADGTRGTRDANGKLILAAPETKLLPAKIGALLLPGSLFWIGWSSKVSVHWIVPILAGVPFGASLLLIFYTVLTYISTSYPPMVTASALAANNLARYILASVFPLFTIQMYKKLHITWASTLFAFVAVALMPVPWMLERWGATLRARSIYNVQETPTADTSSEDV</sequence>
<dbReference type="GO" id="GO:0005886">
    <property type="term" value="C:plasma membrane"/>
    <property type="evidence" value="ECO:0007669"/>
    <property type="project" value="EnsemblFungi"/>
</dbReference>
<feature type="transmembrane region" description="Helical" evidence="5">
    <location>
        <begin position="338"/>
        <end position="357"/>
    </location>
</feature>